<evidence type="ECO:0000313" key="3">
    <source>
        <dbReference type="Proteomes" id="UP000430146"/>
    </source>
</evidence>
<evidence type="ECO:0000313" key="2">
    <source>
        <dbReference type="EMBL" id="CAA0132152.1"/>
    </source>
</evidence>
<accession>A0A5S9R7Y1</accession>
<protein>
    <recommendedName>
        <fullName evidence="4">HPP family protein</fullName>
    </recommendedName>
</protein>
<gene>
    <name evidence="2" type="ORF">AELLOGFF_01636</name>
</gene>
<feature type="transmembrane region" description="Helical" evidence="1">
    <location>
        <begin position="148"/>
        <end position="169"/>
    </location>
</feature>
<dbReference type="OrthoDB" id="9986879at2"/>
<organism evidence="2 3">
    <name type="scientific">Mycolicibacterium vanbaalenii</name>
    <name type="common">Mycobacterium vanbaalenii</name>
    <dbReference type="NCBI Taxonomy" id="110539"/>
    <lineage>
        <taxon>Bacteria</taxon>
        <taxon>Bacillati</taxon>
        <taxon>Actinomycetota</taxon>
        <taxon>Actinomycetes</taxon>
        <taxon>Mycobacteriales</taxon>
        <taxon>Mycobacteriaceae</taxon>
        <taxon>Mycolicibacterium</taxon>
    </lineage>
</organism>
<dbReference type="Proteomes" id="UP000430146">
    <property type="component" value="Unassembled WGS sequence"/>
</dbReference>
<sequence>MTRVRWWPFRQESDTESGRAATTTVVATTGVRLLAASVVLVPSAVLLVRLGEPFAMSAMASTAAIVLHSPNRYRRRPAVIAICYAVGLALTVPISLTAVFTPMSGLVASTIAAVLIVASPLGRVHPPTACIPLAITTAPSAGVLLNGWLAFAAVAAAVLVGLWLLTFTLRRI</sequence>
<keyword evidence="1" id="KW-0812">Transmembrane</keyword>
<evidence type="ECO:0000256" key="1">
    <source>
        <dbReference type="SAM" id="Phobius"/>
    </source>
</evidence>
<reference evidence="2 3" key="1">
    <citation type="submission" date="2019-11" db="EMBL/GenBank/DDBJ databases">
        <authorList>
            <person name="Holert J."/>
        </authorList>
    </citation>
    <scope>NUCLEOTIDE SEQUENCE [LARGE SCALE GENOMIC DNA]</scope>
    <source>
        <strain evidence="2">BC8_1</strain>
    </source>
</reference>
<feature type="transmembrane region" description="Helical" evidence="1">
    <location>
        <begin position="79"/>
        <end position="100"/>
    </location>
</feature>
<keyword evidence="1" id="KW-0472">Membrane</keyword>
<dbReference type="RefSeq" id="WP_159234324.1">
    <property type="nucleotide sequence ID" value="NZ_CACSIP010000045.1"/>
</dbReference>
<keyword evidence="3" id="KW-1185">Reference proteome</keyword>
<dbReference type="AlphaFoldDB" id="A0A5S9R7Y1"/>
<feature type="transmembrane region" description="Helical" evidence="1">
    <location>
        <begin position="20"/>
        <end position="40"/>
    </location>
</feature>
<proteinExistence type="predicted"/>
<name>A0A5S9R7Y1_MYCVN</name>
<evidence type="ECO:0008006" key="4">
    <source>
        <dbReference type="Google" id="ProtNLM"/>
    </source>
</evidence>
<dbReference type="EMBL" id="CACSIP010000045">
    <property type="protein sequence ID" value="CAA0132152.1"/>
    <property type="molecule type" value="Genomic_DNA"/>
</dbReference>
<keyword evidence="1" id="KW-1133">Transmembrane helix</keyword>